<comment type="caution">
    <text evidence="8">The sequence shown here is derived from an EMBL/GenBank/DDBJ whole genome shotgun (WGS) entry which is preliminary data.</text>
</comment>
<evidence type="ECO:0000256" key="2">
    <source>
        <dbReference type="ARBA" id="ARBA00022771"/>
    </source>
</evidence>
<keyword evidence="3" id="KW-0862">Zinc</keyword>
<keyword evidence="9" id="KW-1185">Reference proteome</keyword>
<feature type="region of interest" description="Disordered" evidence="6">
    <location>
        <begin position="101"/>
        <end position="153"/>
    </location>
</feature>
<dbReference type="PROSITE" id="PS50950">
    <property type="entry name" value="ZF_THAP"/>
    <property type="match status" value="1"/>
</dbReference>
<evidence type="ECO:0000256" key="5">
    <source>
        <dbReference type="PROSITE-ProRule" id="PRU00309"/>
    </source>
</evidence>
<dbReference type="PANTHER" id="PTHR46927">
    <property type="entry name" value="AGAP005574-PA"/>
    <property type="match status" value="1"/>
</dbReference>
<dbReference type="InterPro" id="IPR052224">
    <property type="entry name" value="THAP_domain_protein"/>
</dbReference>
<evidence type="ECO:0000313" key="9">
    <source>
        <dbReference type="Proteomes" id="UP001159405"/>
    </source>
</evidence>
<evidence type="ECO:0000256" key="1">
    <source>
        <dbReference type="ARBA" id="ARBA00022723"/>
    </source>
</evidence>
<dbReference type="Proteomes" id="UP001159405">
    <property type="component" value="Unassembled WGS sequence"/>
</dbReference>
<dbReference type="InterPro" id="IPR006612">
    <property type="entry name" value="THAP_Znf"/>
</dbReference>
<name>A0ABN8PQW1_9CNID</name>
<dbReference type="EMBL" id="CALNXK010000085">
    <property type="protein sequence ID" value="CAH3148866.1"/>
    <property type="molecule type" value="Genomic_DNA"/>
</dbReference>
<feature type="domain" description="THAP-type" evidence="7">
    <location>
        <begin position="1"/>
        <end position="99"/>
    </location>
</feature>
<proteinExistence type="predicted"/>
<keyword evidence="1" id="KW-0479">Metal-binding</keyword>
<evidence type="ECO:0000256" key="3">
    <source>
        <dbReference type="ARBA" id="ARBA00022833"/>
    </source>
</evidence>
<dbReference type="Pfam" id="PF05485">
    <property type="entry name" value="THAP"/>
    <property type="match status" value="1"/>
</dbReference>
<keyword evidence="2 5" id="KW-0863">Zinc-finger</keyword>
<evidence type="ECO:0000313" key="8">
    <source>
        <dbReference type="EMBL" id="CAH3148866.1"/>
    </source>
</evidence>
<protein>
    <recommendedName>
        <fullName evidence="7">THAP-type domain-containing protein</fullName>
    </recommendedName>
</protein>
<feature type="compositionally biased region" description="Low complexity" evidence="6">
    <location>
        <begin position="127"/>
        <end position="140"/>
    </location>
</feature>
<dbReference type="SUPFAM" id="SSF57716">
    <property type="entry name" value="Glucocorticoid receptor-like (DNA-binding domain)"/>
    <property type="match status" value="1"/>
</dbReference>
<gene>
    <name evidence="8" type="ORF">PLOB_00046843</name>
</gene>
<organism evidence="8 9">
    <name type="scientific">Porites lobata</name>
    <dbReference type="NCBI Taxonomy" id="104759"/>
    <lineage>
        <taxon>Eukaryota</taxon>
        <taxon>Metazoa</taxon>
        <taxon>Cnidaria</taxon>
        <taxon>Anthozoa</taxon>
        <taxon>Hexacorallia</taxon>
        <taxon>Scleractinia</taxon>
        <taxon>Fungiina</taxon>
        <taxon>Poritidae</taxon>
        <taxon>Porites</taxon>
    </lineage>
</organism>
<keyword evidence="4 5" id="KW-0238">DNA-binding</keyword>
<evidence type="ECO:0000259" key="7">
    <source>
        <dbReference type="PROSITE" id="PS50950"/>
    </source>
</evidence>
<dbReference type="SMART" id="SM00980">
    <property type="entry name" value="THAP"/>
    <property type="match status" value="1"/>
</dbReference>
<sequence length="175" mass="20008">MPERCVAARCGNVKDPARNISMHKIPFFGDVCPIKKKRRKKWVDFVLERRKMWVPGKTSSLCSVHFAPDDFQRPLNKEVNLKRDLKKDEIGVCVFPSIHAKRKGEDDEPPSKKRREARMAQTVQAENSQDIQINSSTSSQSEEDKSTQTLADQRCSILSHEMELLKGQLSAVRQS</sequence>
<evidence type="ECO:0000256" key="4">
    <source>
        <dbReference type="ARBA" id="ARBA00023125"/>
    </source>
</evidence>
<feature type="non-terminal residue" evidence="8">
    <location>
        <position position="175"/>
    </location>
</feature>
<evidence type="ECO:0000256" key="6">
    <source>
        <dbReference type="SAM" id="MobiDB-lite"/>
    </source>
</evidence>
<reference evidence="8 9" key="1">
    <citation type="submission" date="2022-05" db="EMBL/GenBank/DDBJ databases">
        <authorList>
            <consortium name="Genoscope - CEA"/>
            <person name="William W."/>
        </authorList>
    </citation>
    <scope>NUCLEOTIDE SEQUENCE [LARGE SCALE GENOMIC DNA]</scope>
</reference>
<accession>A0ABN8PQW1</accession>
<dbReference type="PANTHER" id="PTHR46927:SF3">
    <property type="entry name" value="THAP-TYPE DOMAIN-CONTAINING PROTEIN"/>
    <property type="match status" value="1"/>
</dbReference>